<name>A0A656PM50_UNCKA</name>
<gene>
    <name evidence="1" type="ORF">DIU24_01830</name>
</gene>
<protein>
    <submittedName>
        <fullName evidence="1">Uncharacterized protein</fullName>
    </submittedName>
</protein>
<reference evidence="1 2" key="1">
    <citation type="journal article" date="2018" name="Nat. Biotechnol.">
        <title>A standardized bacterial taxonomy based on genome phylogeny substantially revises the tree of life.</title>
        <authorList>
            <person name="Parks D.H."/>
            <person name="Chuvochina M."/>
            <person name="Waite D.W."/>
            <person name="Rinke C."/>
            <person name="Skarshewski A."/>
            <person name="Chaumeil P.A."/>
            <person name="Hugenholtz P."/>
        </authorList>
    </citation>
    <scope>NUCLEOTIDE SEQUENCE [LARGE SCALE GENOMIC DNA]</scope>
    <source>
        <strain evidence="1">UBA12021</strain>
    </source>
</reference>
<evidence type="ECO:0000313" key="2">
    <source>
        <dbReference type="Proteomes" id="UP000262056"/>
    </source>
</evidence>
<dbReference type="Proteomes" id="UP000262056">
    <property type="component" value="Unassembled WGS sequence"/>
</dbReference>
<dbReference type="EMBL" id="DQFB01000003">
    <property type="protein sequence ID" value="HCQ40433.1"/>
    <property type="molecule type" value="Genomic_DNA"/>
</dbReference>
<organism evidence="1 2">
    <name type="scientific">candidate division WWE3 bacterium</name>
    <dbReference type="NCBI Taxonomy" id="2053526"/>
    <lineage>
        <taxon>Bacteria</taxon>
        <taxon>Katanobacteria</taxon>
    </lineage>
</organism>
<evidence type="ECO:0000313" key="1">
    <source>
        <dbReference type="EMBL" id="HCQ40433.1"/>
    </source>
</evidence>
<dbReference type="AlphaFoldDB" id="A0A656PM50"/>
<proteinExistence type="predicted"/>
<comment type="caution">
    <text evidence="1">The sequence shown here is derived from an EMBL/GenBank/DDBJ whole genome shotgun (WGS) entry which is preliminary data.</text>
</comment>
<accession>A0A656PM50</accession>
<sequence length="130" mass="14884">MHCIKYRVRCFFTAGRKDGNTVYEFWVELTGQGTKSEVQSTYKRIELWGAAPTRSTNLTNLQYAFKSSKNPTRLLGELSKEGVILNWGFFSKTQLAKPKRKPINTPGTDKKAEKFKELKNRFGKKLSGKT</sequence>